<feature type="compositionally biased region" description="Low complexity" evidence="1">
    <location>
        <begin position="281"/>
        <end position="290"/>
    </location>
</feature>
<feature type="region of interest" description="Disordered" evidence="1">
    <location>
        <begin position="484"/>
        <end position="526"/>
    </location>
</feature>
<gene>
    <name evidence="2" type="ORF">SEVIR_1G034400v2</name>
</gene>
<dbReference type="EMBL" id="CM016552">
    <property type="protein sequence ID" value="TKW37218.1"/>
    <property type="molecule type" value="Genomic_DNA"/>
</dbReference>
<dbReference type="AlphaFoldDB" id="A0A4U6W406"/>
<name>A0A4U6W406_SETVI</name>
<keyword evidence="3" id="KW-1185">Reference proteome</keyword>
<dbReference type="PANTHER" id="PTHR33075">
    <property type="entry name" value="OS02G0499800 PROTEIN"/>
    <property type="match status" value="1"/>
</dbReference>
<dbReference type="Gramene" id="TKW37218">
    <property type="protein sequence ID" value="TKW37218"/>
    <property type="gene ID" value="SEVIR_1G034400v2"/>
</dbReference>
<sequence length="526" mass="58974">MDPLLGQDFSSKVWDLRGVPVFYDGAGSSLVFLLLVSFSHFRFRLHLKQLIIVFALSWGLDDQIFQFGVSCKRVGLLVLQLRTFSRDSFKLTFHLCNDSGFEAALDFSKSPLIGANRTPLGLSRPLNRFLLVHQLDHNDSPIRPRISIFKRISYTWRSIFERLNFWAKVHPQNFQNLTGQQSALNCGSKGPYVLQPNTVAGSNNVCKRWFKQPTTMTSGPNLCGLPVFASFQDFSFSILGINERHAPSASLAPLPQQENPSVEETRLPCASESPPLPTPADDPTANTNPPRMAFLNINPNPMMLLGFKDDRARKIACPFGRGQAYVRLVRISDRNGLVLHSPHQHEGFNLEFINHNRGPNARRVTFNRECWLMLIGYPLDYRSNCEILRQNLLGGMPQDEDIPPEGLDENFVFPGLGLATSPLVETAFKRSSRIRVCNDGFKQDSCASKGCLACSANPPAVPLSIIKRIGESACMIPPEKLTDRALKSKPKSFKQDSFRQAGKGKKKKVDQDKNDDDDEPQKKTKN</sequence>
<dbReference type="Proteomes" id="UP000298652">
    <property type="component" value="Chromosome 1"/>
</dbReference>
<feature type="region of interest" description="Disordered" evidence="1">
    <location>
        <begin position="251"/>
        <end position="291"/>
    </location>
</feature>
<reference evidence="2" key="1">
    <citation type="submission" date="2019-03" db="EMBL/GenBank/DDBJ databases">
        <title>WGS assembly of Setaria viridis.</title>
        <authorList>
            <person name="Huang P."/>
            <person name="Jenkins J."/>
            <person name="Grimwood J."/>
            <person name="Barry K."/>
            <person name="Healey A."/>
            <person name="Mamidi S."/>
            <person name="Sreedasyam A."/>
            <person name="Shu S."/>
            <person name="Feldman M."/>
            <person name="Wu J."/>
            <person name="Yu Y."/>
            <person name="Chen C."/>
            <person name="Johnson J."/>
            <person name="Rokhsar D."/>
            <person name="Baxter I."/>
            <person name="Schmutz J."/>
            <person name="Brutnell T."/>
            <person name="Kellogg E."/>
        </authorList>
    </citation>
    <scope>NUCLEOTIDE SEQUENCE [LARGE SCALE GENOMIC DNA]</scope>
</reference>
<dbReference type="PANTHER" id="PTHR33075:SF7">
    <property type="entry name" value="OS02G0303350 PROTEIN"/>
    <property type="match status" value="1"/>
</dbReference>
<evidence type="ECO:0000256" key="1">
    <source>
        <dbReference type="SAM" id="MobiDB-lite"/>
    </source>
</evidence>
<protein>
    <submittedName>
        <fullName evidence="2">Uncharacterized protein</fullName>
    </submittedName>
</protein>
<evidence type="ECO:0000313" key="3">
    <source>
        <dbReference type="Proteomes" id="UP000298652"/>
    </source>
</evidence>
<accession>A0A4U6W406</accession>
<organism evidence="2 3">
    <name type="scientific">Setaria viridis</name>
    <name type="common">Green bristlegrass</name>
    <name type="synonym">Setaria italica subsp. viridis</name>
    <dbReference type="NCBI Taxonomy" id="4556"/>
    <lineage>
        <taxon>Eukaryota</taxon>
        <taxon>Viridiplantae</taxon>
        <taxon>Streptophyta</taxon>
        <taxon>Embryophyta</taxon>
        <taxon>Tracheophyta</taxon>
        <taxon>Spermatophyta</taxon>
        <taxon>Magnoliopsida</taxon>
        <taxon>Liliopsida</taxon>
        <taxon>Poales</taxon>
        <taxon>Poaceae</taxon>
        <taxon>PACMAD clade</taxon>
        <taxon>Panicoideae</taxon>
        <taxon>Panicodae</taxon>
        <taxon>Paniceae</taxon>
        <taxon>Cenchrinae</taxon>
        <taxon>Setaria</taxon>
    </lineage>
</organism>
<proteinExistence type="predicted"/>
<evidence type="ECO:0000313" key="2">
    <source>
        <dbReference type="EMBL" id="TKW37218.1"/>
    </source>
</evidence>